<reference evidence="1 2" key="1">
    <citation type="journal article" date="2004" name="Nucleic Acids Res.">
        <title>The genome sequence of Bacillus cereus ATCC 10987 reveals metabolic adaptations and a large plasmid related to Bacillus anthracis pXO1.</title>
        <authorList>
            <person name="Rasko D.A."/>
            <person name="Ravel J."/>
            <person name="Okstad O.A."/>
            <person name="Helgason E."/>
            <person name="Cer R.Z."/>
            <person name="Jiang L."/>
            <person name="Shores K.A."/>
            <person name="Fouts D.E."/>
            <person name="Tourasse N.J."/>
            <person name="Angiuoli S.V."/>
            <person name="Kolonay J."/>
            <person name="Nelson W.C."/>
            <person name="Kolsto A.-B."/>
            <person name="Fraser C.M."/>
            <person name="Read T.D."/>
        </authorList>
    </citation>
    <scope>NUCLEOTIDE SEQUENCE [LARGE SCALE GENOMIC DNA]</scope>
    <source>
        <strain evidence="2">ATCC 10987 / NRS 248</strain>
    </source>
</reference>
<protein>
    <submittedName>
        <fullName evidence="1">Uncharacterized protein</fullName>
    </submittedName>
</protein>
<dbReference type="AlphaFoldDB" id="Q738D8"/>
<dbReference type="HOGENOM" id="CLU_3339592_0_0_9"/>
<dbReference type="KEGG" id="bca:BCE_2457"/>
<dbReference type="EMBL" id="AE017194">
    <property type="protein sequence ID" value="AAS41374.1"/>
    <property type="molecule type" value="Genomic_DNA"/>
</dbReference>
<name>Q738D8_BACC1</name>
<dbReference type="Proteomes" id="UP000002527">
    <property type="component" value="Chromosome"/>
</dbReference>
<evidence type="ECO:0000313" key="1">
    <source>
        <dbReference type="EMBL" id="AAS41374.1"/>
    </source>
</evidence>
<evidence type="ECO:0000313" key="2">
    <source>
        <dbReference type="Proteomes" id="UP000002527"/>
    </source>
</evidence>
<accession>Q738D8</accession>
<organism evidence="1 2">
    <name type="scientific">Bacillus cereus (strain ATCC 10987 / NRS 248)</name>
    <dbReference type="NCBI Taxonomy" id="222523"/>
    <lineage>
        <taxon>Bacteria</taxon>
        <taxon>Bacillati</taxon>
        <taxon>Bacillota</taxon>
        <taxon>Bacilli</taxon>
        <taxon>Bacillales</taxon>
        <taxon>Bacillaceae</taxon>
        <taxon>Bacillus</taxon>
        <taxon>Bacillus cereus group</taxon>
    </lineage>
</organism>
<gene>
    <name evidence="1" type="ordered locus">BCE_2457</name>
</gene>
<proteinExistence type="predicted"/>
<sequence>MGNLFLYGKYKKESSIFDIIKSPQPNHQKKGTILLCL</sequence>